<dbReference type="AlphaFoldDB" id="A0A9P1HAB4"/>
<reference evidence="1" key="1">
    <citation type="submission" date="2022-11" db="EMBL/GenBank/DDBJ databases">
        <authorList>
            <person name="Scott C."/>
            <person name="Bruce N."/>
        </authorList>
    </citation>
    <scope>NUCLEOTIDE SEQUENCE</scope>
</reference>
<sequence length="78" mass="8721">MVTNLSSGGGGFYKYRCKYFYSKSCQNWVYVNGEACMQCLADGCDAQEHHVIADDCGHSTEKLPISGKTMLQRVMDEI</sequence>
<gene>
    <name evidence="1" type="ORF">PPNO1_LOCUS7747</name>
</gene>
<dbReference type="Proteomes" id="UP000838763">
    <property type="component" value="Unassembled WGS sequence"/>
</dbReference>
<evidence type="ECO:0000313" key="2">
    <source>
        <dbReference type="Proteomes" id="UP000838763"/>
    </source>
</evidence>
<dbReference type="EMBL" id="CALLCH030000017">
    <property type="protein sequence ID" value="CAI4218150.1"/>
    <property type="molecule type" value="Genomic_DNA"/>
</dbReference>
<evidence type="ECO:0000313" key="1">
    <source>
        <dbReference type="EMBL" id="CAI4218150.1"/>
    </source>
</evidence>
<organism evidence="1 2">
    <name type="scientific">Parascedosporium putredinis</name>
    <dbReference type="NCBI Taxonomy" id="1442378"/>
    <lineage>
        <taxon>Eukaryota</taxon>
        <taxon>Fungi</taxon>
        <taxon>Dikarya</taxon>
        <taxon>Ascomycota</taxon>
        <taxon>Pezizomycotina</taxon>
        <taxon>Sordariomycetes</taxon>
        <taxon>Hypocreomycetidae</taxon>
        <taxon>Microascales</taxon>
        <taxon>Microascaceae</taxon>
        <taxon>Parascedosporium</taxon>
    </lineage>
</organism>
<name>A0A9P1HAB4_9PEZI</name>
<comment type="caution">
    <text evidence="1">The sequence shown here is derived from an EMBL/GenBank/DDBJ whole genome shotgun (WGS) entry which is preliminary data.</text>
</comment>
<accession>A0A9P1HAB4</accession>
<keyword evidence="2" id="KW-1185">Reference proteome</keyword>
<protein>
    <submittedName>
        <fullName evidence="1">Uncharacterized protein</fullName>
    </submittedName>
</protein>
<dbReference type="OrthoDB" id="6079484at2759"/>
<proteinExistence type="predicted"/>